<protein>
    <submittedName>
        <fullName evidence="1">Uncharacterized protein</fullName>
    </submittedName>
</protein>
<name>A0A0A6P4H0_9GAMM</name>
<accession>A0A0A6P4H0</accession>
<proteinExistence type="predicted"/>
<evidence type="ECO:0000313" key="2">
    <source>
        <dbReference type="Proteomes" id="UP000030428"/>
    </source>
</evidence>
<gene>
    <name evidence="1" type="ORF">PN36_34375</name>
</gene>
<dbReference type="EMBL" id="JSZA02000382">
    <property type="protein sequence ID" value="KHD05332.2"/>
    <property type="molecule type" value="Genomic_DNA"/>
</dbReference>
<organism evidence="1 2">
    <name type="scientific">Candidatus Thiomargarita nelsonii</name>
    <dbReference type="NCBI Taxonomy" id="1003181"/>
    <lineage>
        <taxon>Bacteria</taxon>
        <taxon>Pseudomonadati</taxon>
        <taxon>Pseudomonadota</taxon>
        <taxon>Gammaproteobacteria</taxon>
        <taxon>Thiotrichales</taxon>
        <taxon>Thiotrichaceae</taxon>
        <taxon>Thiomargarita</taxon>
    </lineage>
</organism>
<keyword evidence="2" id="KW-1185">Reference proteome</keyword>
<dbReference type="Proteomes" id="UP000030428">
    <property type="component" value="Unassembled WGS sequence"/>
</dbReference>
<evidence type="ECO:0000313" key="1">
    <source>
        <dbReference type="EMBL" id="KHD05332.2"/>
    </source>
</evidence>
<comment type="caution">
    <text evidence="1">The sequence shown here is derived from an EMBL/GenBank/DDBJ whole genome shotgun (WGS) entry which is preliminary data.</text>
</comment>
<reference evidence="1 2" key="1">
    <citation type="journal article" date="2016" name="Front. Microbiol.">
        <title>Single-Cell (Meta-)Genomics of a Dimorphic Candidatus Thiomargarita nelsonii Reveals Genomic Plasticity.</title>
        <authorList>
            <person name="Flood B.E."/>
            <person name="Fliss P."/>
            <person name="Jones D.S."/>
            <person name="Dick G.J."/>
            <person name="Jain S."/>
            <person name="Kaster A.K."/>
            <person name="Winkel M."/>
            <person name="Mussmann M."/>
            <person name="Bailey J."/>
        </authorList>
    </citation>
    <scope>NUCLEOTIDE SEQUENCE [LARGE SCALE GENOMIC DNA]</scope>
    <source>
        <strain evidence="1">Hydrate Ridge</strain>
    </source>
</reference>
<dbReference type="AlphaFoldDB" id="A0A0A6P4H0"/>
<sequence length="135" mass="16212">MLRQEHMTMRISQEQGFIDWYVNEFMPEHLTIFHESFNKEDLYRMVRNGRKDAIACGFDDPSSQVHFVTFMWKIGANFYQFPGFKEIACTTEQTAPERIERFYNEITDAQRNYAIDKTNDRYWFPETMNRGGIIL</sequence>